<dbReference type="Gene3D" id="2.60.40.10">
    <property type="entry name" value="Immunoglobulins"/>
    <property type="match status" value="5"/>
</dbReference>
<feature type="domain" description="Fibronectin type-III" evidence="2">
    <location>
        <begin position="404"/>
        <end position="501"/>
    </location>
</feature>
<dbReference type="PANTHER" id="PTHR13817">
    <property type="entry name" value="TITIN"/>
    <property type="match status" value="1"/>
</dbReference>
<reference evidence="3 4" key="1">
    <citation type="journal article" date="2018" name="ISME J.">
        <title>A methanotrophic archaeon couples anaerobic oxidation of methane to Fe(III) reduction.</title>
        <authorList>
            <person name="Cai C."/>
            <person name="Leu A.O."/>
            <person name="Xie G.J."/>
            <person name="Guo J."/>
            <person name="Feng Y."/>
            <person name="Zhao J.X."/>
            <person name="Tyson G.W."/>
            <person name="Yuan Z."/>
            <person name="Hu S."/>
        </authorList>
    </citation>
    <scope>NUCLEOTIDE SEQUENCE [LARGE SCALE GENOMIC DNA]</scope>
    <source>
        <strain evidence="3">FeB_12</strain>
    </source>
</reference>
<dbReference type="Proteomes" id="UP000250918">
    <property type="component" value="Unassembled WGS sequence"/>
</dbReference>
<evidence type="ECO:0000313" key="4">
    <source>
        <dbReference type="Proteomes" id="UP000250918"/>
    </source>
</evidence>
<evidence type="ECO:0000313" key="3">
    <source>
        <dbReference type="EMBL" id="PWB70421.1"/>
    </source>
</evidence>
<accession>A0A855X100</accession>
<dbReference type="SUPFAM" id="SSF49265">
    <property type="entry name" value="Fibronectin type III"/>
    <property type="match status" value="3"/>
</dbReference>
<evidence type="ECO:0000256" key="1">
    <source>
        <dbReference type="ARBA" id="ARBA00022737"/>
    </source>
</evidence>
<proteinExistence type="predicted"/>
<gene>
    <name evidence="3" type="ORF">C3F09_09100</name>
</gene>
<evidence type="ECO:0000259" key="2">
    <source>
        <dbReference type="PROSITE" id="PS50853"/>
    </source>
</evidence>
<comment type="caution">
    <text evidence="3">The sequence shown here is derived from an EMBL/GenBank/DDBJ whole genome shotgun (WGS) entry which is preliminary data.</text>
</comment>
<organism evidence="3 4">
    <name type="scientific">candidate division GN15 bacterium</name>
    <dbReference type="NCBI Taxonomy" id="2072418"/>
    <lineage>
        <taxon>Bacteria</taxon>
        <taxon>candidate division GN15</taxon>
    </lineage>
</organism>
<dbReference type="PANTHER" id="PTHR13817:SF166">
    <property type="entry name" value="NEURONAL IGCAM-RELATED"/>
    <property type="match status" value="1"/>
</dbReference>
<dbReference type="InterPro" id="IPR003961">
    <property type="entry name" value="FN3_dom"/>
</dbReference>
<dbReference type="AlphaFoldDB" id="A0A855X100"/>
<feature type="domain" description="Fibronectin type-III" evidence="2">
    <location>
        <begin position="601"/>
        <end position="694"/>
    </location>
</feature>
<dbReference type="PROSITE" id="PS50853">
    <property type="entry name" value="FN3"/>
    <property type="match status" value="3"/>
</dbReference>
<sequence length="694" mass="76120">MRRKNILTVAENSLPKAIRCLLLTAGVLLMLHVASVGQQAQEFGVVPLSAPDGMLLVIGGPLLNPSTAAAHDGWIGYHIYRRSPGDTGFVRITSAPLSRPGSLAELEDRMGGPIDGFERFAGLPSKEALWQGIERNDSSIIPISFLSKNFRHALGMLITDTKVERGKTYEYRAAMVALNGTQSQPSESQQATFGTPLIPLIGPLDTKAESTDRGVVLSWQANPGDSGAFSYSVYRCPDSIGTFLKLNLAALTLVVDSGVATDRGSFTDTTARAGRTYYYAIVSTDYAGNESVRKPLIPVTPRDISTPAIPQNVFANPSSLGITVTWDTVTGENIAGYNVYRSGDADSNYVRINAVLLPPDTGFYEDRGTTLVDRFFYRVTAVNRAGRESEKSARALSLFQNRHEPLPPQEIRAESRPNGIRVTWKAGDESDIRGYYVYRADSYNGSLSQISPLIGKDTTEYLDTSNYLSAAGQYWYLVQSINFTGIMSAYSVPVVAYPNQSLTADAPRSFFGYADGRRVLLFWTAVDDIALAGYHLYRAIETDSLRWERVTAAPLIRTTTEYIDTGTTAGATYLYQLRAVNDKGTESQPSNTMRITVFEPAPLPPGGIRVVQEGKALKVIWIRTQQPSAAGYRVYRRTDTESRTVITPQALPATTTEYRDTSVRSGVRYYYSVCCVDQTGREGDPGVEVSYFSE</sequence>
<name>A0A855X100_9BACT</name>
<dbReference type="CDD" id="cd00063">
    <property type="entry name" value="FN3"/>
    <property type="match status" value="2"/>
</dbReference>
<dbReference type="InterPro" id="IPR013783">
    <property type="entry name" value="Ig-like_fold"/>
</dbReference>
<dbReference type="InterPro" id="IPR050964">
    <property type="entry name" value="Striated_Muscle_Regulatory"/>
</dbReference>
<keyword evidence="1" id="KW-0677">Repeat</keyword>
<feature type="domain" description="Fibronectin type-III" evidence="2">
    <location>
        <begin position="504"/>
        <end position="600"/>
    </location>
</feature>
<dbReference type="InterPro" id="IPR036116">
    <property type="entry name" value="FN3_sf"/>
</dbReference>
<protein>
    <recommendedName>
        <fullName evidence="2">Fibronectin type-III domain-containing protein</fullName>
    </recommendedName>
</protein>
<dbReference type="EMBL" id="PQAP01000145">
    <property type="protein sequence ID" value="PWB70421.1"/>
    <property type="molecule type" value="Genomic_DNA"/>
</dbReference>
<dbReference type="SMART" id="SM00060">
    <property type="entry name" value="FN3"/>
    <property type="match status" value="5"/>
</dbReference>